<dbReference type="InterPro" id="IPR014756">
    <property type="entry name" value="Ig_E-set"/>
</dbReference>
<dbReference type="FunFam" id="2.60.40.770:FF:000001">
    <property type="entry name" value="NPC intracellular cholesterol transporter 2"/>
    <property type="match status" value="1"/>
</dbReference>
<evidence type="ECO:0000256" key="4">
    <source>
        <dbReference type="ARBA" id="ARBA00022729"/>
    </source>
</evidence>
<dbReference type="SUPFAM" id="SSF81296">
    <property type="entry name" value="E set domains"/>
    <property type="match status" value="1"/>
</dbReference>
<organism evidence="8">
    <name type="scientific">Sarcoptes scabiei</name>
    <name type="common">Itch mite</name>
    <name type="synonym">Acarus scabiei</name>
    <dbReference type="NCBI Taxonomy" id="52283"/>
    <lineage>
        <taxon>Eukaryota</taxon>
        <taxon>Metazoa</taxon>
        <taxon>Ecdysozoa</taxon>
        <taxon>Arthropoda</taxon>
        <taxon>Chelicerata</taxon>
        <taxon>Arachnida</taxon>
        <taxon>Acari</taxon>
        <taxon>Acariformes</taxon>
        <taxon>Sarcoptiformes</taxon>
        <taxon>Astigmata</taxon>
        <taxon>Psoroptidia</taxon>
        <taxon>Sarcoptoidea</taxon>
        <taxon>Sarcoptidae</taxon>
        <taxon>Sarcoptinae</taxon>
        <taxon>Sarcoptes</taxon>
    </lineage>
</organism>
<keyword evidence="10" id="KW-1185">Reference proteome</keyword>
<evidence type="ECO:0000256" key="2">
    <source>
        <dbReference type="ARBA" id="ARBA00006370"/>
    </source>
</evidence>
<comment type="similarity">
    <text evidence="2">Belongs to the NPC2 family.</text>
</comment>
<feature type="domain" description="MD-2-related lipid-recognition" evidence="7">
    <location>
        <begin position="3"/>
        <end position="126"/>
    </location>
</feature>
<dbReference type="Proteomes" id="UP000070412">
    <property type="component" value="Unassembled WGS sequence"/>
</dbReference>
<evidence type="ECO:0000256" key="5">
    <source>
        <dbReference type="ARBA" id="ARBA00023157"/>
    </source>
</evidence>
<evidence type="ECO:0000259" key="7">
    <source>
        <dbReference type="SMART" id="SM00737"/>
    </source>
</evidence>
<reference evidence="8" key="2">
    <citation type="submission" date="2020-01" db="EMBL/GenBank/DDBJ databases">
        <authorList>
            <person name="Korhonen P.K.K."/>
            <person name="Guangxu M.G."/>
            <person name="Wang T.W."/>
            <person name="Stroehlein A.J.S."/>
            <person name="Young N.D."/>
            <person name="Ang C.-S.A."/>
            <person name="Fernando D.W.F."/>
            <person name="Lu H.L."/>
            <person name="Taylor S.T."/>
            <person name="Ehtesham M.E.M."/>
            <person name="Najaraj S.H.N."/>
            <person name="Harsha G.H.G."/>
            <person name="Madugundu A.M."/>
            <person name="Renuse S.R."/>
            <person name="Holt D.H."/>
            <person name="Pandey A.P."/>
            <person name="Papenfuss A.P."/>
            <person name="Gasser R.B.G."/>
            <person name="Fischer K.F."/>
        </authorList>
    </citation>
    <scope>NUCLEOTIDE SEQUENCE</scope>
    <source>
        <strain evidence="8">SSS_KF_BRIS2020</strain>
    </source>
</reference>
<dbReference type="EnsemblMetazoa" id="SSS_8209s_mrna">
    <property type="protein sequence ID" value="KAF7487682.1"/>
    <property type="gene ID" value="SSS_8209"/>
</dbReference>
<gene>
    <name evidence="8" type="ORF">SSS_8209</name>
</gene>
<accession>A0A834QZZ0</accession>
<keyword evidence="3" id="KW-0964">Secreted</keyword>
<evidence type="ECO:0000256" key="3">
    <source>
        <dbReference type="ARBA" id="ARBA00022525"/>
    </source>
</evidence>
<reference evidence="10" key="1">
    <citation type="journal article" date="2020" name="PLoS Negl. Trop. Dis.">
        <title>High-quality nuclear genome for Sarcoptes scabiei-A critical resource for a neglected parasite.</title>
        <authorList>
            <person name="Korhonen P.K."/>
            <person name="Gasser R.B."/>
            <person name="Ma G."/>
            <person name="Wang T."/>
            <person name="Stroehlein A.J."/>
            <person name="Young N.D."/>
            <person name="Ang C.S."/>
            <person name="Fernando D.D."/>
            <person name="Lu H.C."/>
            <person name="Taylor S."/>
            <person name="Reynolds S.L."/>
            <person name="Mofiz E."/>
            <person name="Najaraj S.H."/>
            <person name="Gowda H."/>
            <person name="Madugundu A."/>
            <person name="Renuse S."/>
            <person name="Holt D."/>
            <person name="Pandey A."/>
            <person name="Papenfuss A.T."/>
            <person name="Fischer K."/>
        </authorList>
    </citation>
    <scope>NUCLEOTIDE SEQUENCE [LARGE SCALE GENOMIC DNA]</scope>
</reference>
<proteinExistence type="inferred from homology"/>
<comment type="subcellular location">
    <subcellularLocation>
        <location evidence="1">Secreted</location>
    </subcellularLocation>
</comment>
<feature type="compositionally biased region" description="Polar residues" evidence="6">
    <location>
        <begin position="137"/>
        <end position="152"/>
    </location>
</feature>
<keyword evidence="4" id="KW-0732">Signal</keyword>
<dbReference type="AlphaFoldDB" id="A0A834QZZ0"/>
<evidence type="ECO:0000256" key="6">
    <source>
        <dbReference type="SAM" id="MobiDB-lite"/>
    </source>
</evidence>
<dbReference type="GO" id="GO:0005576">
    <property type="term" value="C:extracellular region"/>
    <property type="evidence" value="ECO:0007669"/>
    <property type="project" value="UniProtKB-SubCell"/>
</dbReference>
<dbReference type="OrthoDB" id="4937502at2759"/>
<dbReference type="Pfam" id="PF02221">
    <property type="entry name" value="E1_DerP2_DerF2"/>
    <property type="match status" value="1"/>
</dbReference>
<evidence type="ECO:0000313" key="9">
    <source>
        <dbReference type="EnsemblMetazoa" id="KAF7487682.1"/>
    </source>
</evidence>
<dbReference type="Gene3D" id="2.60.40.770">
    <property type="match status" value="1"/>
</dbReference>
<evidence type="ECO:0000313" key="8">
    <source>
        <dbReference type="EMBL" id="KAF7487682.1"/>
    </source>
</evidence>
<evidence type="ECO:0000256" key="1">
    <source>
        <dbReference type="ARBA" id="ARBA00004613"/>
    </source>
</evidence>
<dbReference type="SMART" id="SM00737">
    <property type="entry name" value="ML"/>
    <property type="match status" value="1"/>
</dbReference>
<keyword evidence="5" id="KW-1015">Disulfide bond</keyword>
<protein>
    <submittedName>
        <fullName evidence="8">Protein NPC2 -like protein</fullName>
    </submittedName>
</protein>
<dbReference type="EMBL" id="WVUK01000066">
    <property type="protein sequence ID" value="KAF7487682.1"/>
    <property type="molecule type" value="Genomic_DNA"/>
</dbReference>
<feature type="region of interest" description="Disordered" evidence="6">
    <location>
        <begin position="136"/>
        <end position="165"/>
    </location>
</feature>
<evidence type="ECO:0000313" key="10">
    <source>
        <dbReference type="Proteomes" id="UP000070412"/>
    </source>
</evidence>
<sequence length="193" mass="22193">MIKIDRGDGNVNAVRISSCQTTDPCRIPLGSNVSVEIDFFAPFDATALTETIKGLFRNQEIPFRRKFDDLCRTESIEPQCPLSQGKMYRFKARFEVKAFYRPMKFKVKYSLKNYSGRQLVCVVVDAQTFKPNRKNIDSINGSTPGSKFTSTNLEEKSPVVTERNQPSNDSARFCLGFWKIRRFRNRLGRPKTE</sequence>
<dbReference type="InterPro" id="IPR003172">
    <property type="entry name" value="ML_dom"/>
</dbReference>
<name>A0A834QZZ0_SARSC</name>
<reference evidence="9" key="3">
    <citation type="submission" date="2022-06" db="UniProtKB">
        <authorList>
            <consortium name="EnsemblMetazoa"/>
        </authorList>
    </citation>
    <scope>IDENTIFICATION</scope>
</reference>